<evidence type="ECO:0000259" key="1">
    <source>
        <dbReference type="PROSITE" id="PS51186"/>
    </source>
</evidence>
<reference evidence="2 3" key="1">
    <citation type="journal article" date="2015" name="Nature">
        <title>rRNA introns, odd ribosomes, and small enigmatic genomes across a large radiation of phyla.</title>
        <authorList>
            <person name="Brown C.T."/>
            <person name="Hug L.A."/>
            <person name="Thomas B.C."/>
            <person name="Sharon I."/>
            <person name="Castelle C.J."/>
            <person name="Singh A."/>
            <person name="Wilkins M.J."/>
            <person name="Williams K.H."/>
            <person name="Banfield J.F."/>
        </authorList>
    </citation>
    <scope>NUCLEOTIDE SEQUENCE [LARGE SCALE GENOMIC DNA]</scope>
</reference>
<proteinExistence type="predicted"/>
<dbReference type="GO" id="GO:0016747">
    <property type="term" value="F:acyltransferase activity, transferring groups other than amino-acyl groups"/>
    <property type="evidence" value="ECO:0007669"/>
    <property type="project" value="InterPro"/>
</dbReference>
<protein>
    <recommendedName>
        <fullName evidence="1">N-acetyltransferase domain-containing protein</fullName>
    </recommendedName>
</protein>
<dbReference type="Pfam" id="PF00583">
    <property type="entry name" value="Acetyltransf_1"/>
    <property type="match status" value="1"/>
</dbReference>
<dbReference type="PROSITE" id="PS51186">
    <property type="entry name" value="GNAT"/>
    <property type="match status" value="1"/>
</dbReference>
<comment type="caution">
    <text evidence="2">The sequence shown here is derived from an EMBL/GenBank/DDBJ whole genome shotgun (WGS) entry which is preliminary data.</text>
</comment>
<organism evidence="2 3">
    <name type="scientific">candidate division CPR1 bacterium GW2011_GWC1_49_13</name>
    <dbReference type="NCBI Taxonomy" id="1618342"/>
    <lineage>
        <taxon>Bacteria</taxon>
        <taxon>candidate division CPR1</taxon>
    </lineage>
</organism>
<evidence type="ECO:0000313" key="3">
    <source>
        <dbReference type="Proteomes" id="UP000034119"/>
    </source>
</evidence>
<dbReference type="AlphaFoldDB" id="A0A0G1VI52"/>
<gene>
    <name evidence="2" type="ORF">UY40_C0006G0019</name>
</gene>
<sequence length="169" mass="19944">MALMDFRFTSEYPVSRLDEIVSYLLGPRLWIPHTDYPDFSEWAQKTHQELKKESKRALLALSQREIVGVAIYQRHKKLKETLEVKNLTVRPDQRGRYIASFLMRNAEIEGARDFKSEQVLCDAKASNFAVQSFLIRHRYSIMERTDLYQLGTGEDLFYQKRLLPSIQRI</sequence>
<name>A0A0G1VI52_9BACT</name>
<dbReference type="Gene3D" id="3.40.630.30">
    <property type="match status" value="1"/>
</dbReference>
<feature type="domain" description="N-acetyltransferase" evidence="1">
    <location>
        <begin position="4"/>
        <end position="169"/>
    </location>
</feature>
<evidence type="ECO:0000313" key="2">
    <source>
        <dbReference type="EMBL" id="KKW05925.1"/>
    </source>
</evidence>
<accession>A0A0G1VI52</accession>
<dbReference type="SUPFAM" id="SSF55729">
    <property type="entry name" value="Acyl-CoA N-acyltransferases (Nat)"/>
    <property type="match status" value="1"/>
</dbReference>
<dbReference type="InterPro" id="IPR016181">
    <property type="entry name" value="Acyl_CoA_acyltransferase"/>
</dbReference>
<dbReference type="CDD" id="cd04301">
    <property type="entry name" value="NAT_SF"/>
    <property type="match status" value="1"/>
</dbReference>
<dbReference type="Proteomes" id="UP000034119">
    <property type="component" value="Unassembled WGS sequence"/>
</dbReference>
<dbReference type="EMBL" id="LCPW01000006">
    <property type="protein sequence ID" value="KKW05925.1"/>
    <property type="molecule type" value="Genomic_DNA"/>
</dbReference>
<dbReference type="InterPro" id="IPR000182">
    <property type="entry name" value="GNAT_dom"/>
</dbReference>